<protein>
    <submittedName>
        <fullName evidence="4">Iron dicitrate transport regulator FecR</fullName>
    </submittedName>
</protein>
<dbReference type="AlphaFoldDB" id="A0A085ZYU0"/>
<keyword evidence="1" id="KW-0472">Membrane</keyword>
<dbReference type="eggNOG" id="COG3712">
    <property type="taxonomic scope" value="Bacteria"/>
</dbReference>
<evidence type="ECO:0000259" key="2">
    <source>
        <dbReference type="Pfam" id="PF04773"/>
    </source>
</evidence>
<dbReference type="PANTHER" id="PTHR30273">
    <property type="entry name" value="PERIPLASMIC SIGNAL SENSOR AND SIGMA FACTOR ACTIVATOR FECR-RELATED"/>
    <property type="match status" value="1"/>
</dbReference>
<dbReference type="Pfam" id="PF04773">
    <property type="entry name" value="FecR"/>
    <property type="match status" value="1"/>
</dbReference>
<dbReference type="Gene3D" id="2.60.120.1440">
    <property type="match status" value="1"/>
</dbReference>
<feature type="transmembrane region" description="Helical" evidence="1">
    <location>
        <begin position="100"/>
        <end position="119"/>
    </location>
</feature>
<dbReference type="InterPro" id="IPR032508">
    <property type="entry name" value="FecR_C"/>
</dbReference>
<feature type="domain" description="FecR protein" evidence="2">
    <location>
        <begin position="152"/>
        <end position="241"/>
    </location>
</feature>
<keyword evidence="1" id="KW-0812">Transmembrane</keyword>
<dbReference type="Proteomes" id="UP000028712">
    <property type="component" value="Unassembled WGS sequence"/>
</dbReference>
<comment type="caution">
    <text evidence="4">The sequence shown here is derived from an EMBL/GenBank/DDBJ whole genome shotgun (WGS) entry which is preliminary data.</text>
</comment>
<evidence type="ECO:0000259" key="3">
    <source>
        <dbReference type="Pfam" id="PF16344"/>
    </source>
</evidence>
<keyword evidence="1" id="KW-1133">Transmembrane helix</keyword>
<dbReference type="PANTHER" id="PTHR30273:SF2">
    <property type="entry name" value="PROTEIN FECR"/>
    <property type="match status" value="1"/>
</dbReference>
<feature type="domain" description="Protein FecR C-terminal" evidence="3">
    <location>
        <begin position="302"/>
        <end position="371"/>
    </location>
</feature>
<organism evidence="4 5">
    <name type="scientific">Flavobacterium hydatis</name>
    <name type="common">Cytophaga aquatilis</name>
    <dbReference type="NCBI Taxonomy" id="991"/>
    <lineage>
        <taxon>Bacteria</taxon>
        <taxon>Pseudomonadati</taxon>
        <taxon>Bacteroidota</taxon>
        <taxon>Flavobacteriia</taxon>
        <taxon>Flavobacteriales</taxon>
        <taxon>Flavobacteriaceae</taxon>
        <taxon>Flavobacterium</taxon>
    </lineage>
</organism>
<name>A0A085ZYU0_FLAHY</name>
<evidence type="ECO:0000313" key="5">
    <source>
        <dbReference type="Proteomes" id="UP000028712"/>
    </source>
</evidence>
<dbReference type="InterPro" id="IPR006860">
    <property type="entry name" value="FecR"/>
</dbReference>
<dbReference type="PIRSF" id="PIRSF018266">
    <property type="entry name" value="FecR"/>
    <property type="match status" value="1"/>
</dbReference>
<dbReference type="Pfam" id="PF16344">
    <property type="entry name" value="FecR_C"/>
    <property type="match status" value="1"/>
</dbReference>
<dbReference type="GO" id="GO:0016989">
    <property type="term" value="F:sigma factor antagonist activity"/>
    <property type="evidence" value="ECO:0007669"/>
    <property type="project" value="TreeGrafter"/>
</dbReference>
<gene>
    <name evidence="4" type="ORF">IW20_23075</name>
</gene>
<proteinExistence type="predicted"/>
<dbReference type="STRING" id="991.IW20_23075"/>
<reference evidence="4 5" key="1">
    <citation type="submission" date="2014-07" db="EMBL/GenBank/DDBJ databases">
        <title>Genome of Flavobacterium hydatis DSM 2063.</title>
        <authorList>
            <person name="Pipes S.E."/>
            <person name="Stropko S.J."/>
            <person name="Newman J.D."/>
        </authorList>
    </citation>
    <scope>NUCLEOTIDE SEQUENCE [LARGE SCALE GENOMIC DNA]</scope>
    <source>
        <strain evidence="4 5">DSM 2063</strain>
    </source>
</reference>
<evidence type="ECO:0000313" key="4">
    <source>
        <dbReference type="EMBL" id="KFF09604.1"/>
    </source>
</evidence>
<evidence type="ECO:0000256" key="1">
    <source>
        <dbReference type="SAM" id="Phobius"/>
    </source>
</evidence>
<dbReference type="Gene3D" id="3.55.50.30">
    <property type="match status" value="1"/>
</dbReference>
<dbReference type="InterPro" id="IPR012373">
    <property type="entry name" value="Ferrdict_sens_TM"/>
</dbReference>
<sequence length="377" mass="43027">MQERNNYREVEDFLADESFRLWVQSEEDTDRWEEWTLENPKRAKLVEEARLWLLAMNVPETTLSPADIQSALESTWNKIERKEIAEKAANSPVLRIWKNYWFSGAAAVLFFGLVTSWFYNNNSNNNINTEVVTYKELVSENNEGLVEQTNNTNKSQIITLSDGSSVLLKPNSKLSYPKIFIGNERKVYLSGEGFFEISKNPKKPFFVFANEIVTRVVGTSFRIKAYSDQPNVEVLVRTGKVTVKSNELITSSKSSTKGEEVILLPNQALRFVREGFTFNKITDITLDESLAHSVGNIEQLSFEFNDIPVTQILRTIEQAYLVKIDFPYSKLKDCHLTTSLSDQPLPEKLKIICKSLGNNTNYEMNGNQIIITSNGCE</sequence>
<accession>A0A085ZYU0</accession>
<dbReference type="RefSeq" id="WP_035627854.1">
    <property type="nucleotide sequence ID" value="NZ_JBEWQG010000019.1"/>
</dbReference>
<dbReference type="EMBL" id="JPRM01000049">
    <property type="protein sequence ID" value="KFF09604.1"/>
    <property type="molecule type" value="Genomic_DNA"/>
</dbReference>